<accession>A0A8J2RZH5</accession>
<dbReference type="EMBL" id="CAKKLH010000318">
    <property type="protein sequence ID" value="CAH0111862.1"/>
    <property type="molecule type" value="Genomic_DNA"/>
</dbReference>
<feature type="signal peptide" evidence="1">
    <location>
        <begin position="1"/>
        <end position="22"/>
    </location>
</feature>
<organism evidence="2 3">
    <name type="scientific">Daphnia galeata</name>
    <dbReference type="NCBI Taxonomy" id="27404"/>
    <lineage>
        <taxon>Eukaryota</taxon>
        <taxon>Metazoa</taxon>
        <taxon>Ecdysozoa</taxon>
        <taxon>Arthropoda</taxon>
        <taxon>Crustacea</taxon>
        <taxon>Branchiopoda</taxon>
        <taxon>Diplostraca</taxon>
        <taxon>Cladocera</taxon>
        <taxon>Anomopoda</taxon>
        <taxon>Daphniidae</taxon>
        <taxon>Daphnia</taxon>
    </lineage>
</organism>
<feature type="chain" id="PRO_5035246099" evidence="1">
    <location>
        <begin position="23"/>
        <end position="155"/>
    </location>
</feature>
<reference evidence="2" key="1">
    <citation type="submission" date="2021-11" db="EMBL/GenBank/DDBJ databases">
        <authorList>
            <person name="Schell T."/>
        </authorList>
    </citation>
    <scope>NUCLEOTIDE SEQUENCE</scope>
    <source>
        <strain evidence="2">M5</strain>
    </source>
</reference>
<gene>
    <name evidence="2" type="ORF">DGAL_LOCUS15519</name>
</gene>
<dbReference type="Proteomes" id="UP000789390">
    <property type="component" value="Unassembled WGS sequence"/>
</dbReference>
<name>A0A8J2RZH5_9CRUS</name>
<sequence>MKTLLLAAATVLLSNLVIICTSQPIEDAIASQDVALEKIADPNDDSSFADMQGSESSLKVIENKLEYWLKKYYKKTEKMNNNHGFAAFPQTGFPMIAGFPSYPLMTAGFPLMGYGSGLGGFYGFDSGLSGLGFGNGFAPGLAYGYGSLGGFAGRR</sequence>
<proteinExistence type="predicted"/>
<keyword evidence="3" id="KW-1185">Reference proteome</keyword>
<protein>
    <submittedName>
        <fullName evidence="2">Uncharacterized protein</fullName>
    </submittedName>
</protein>
<evidence type="ECO:0000256" key="1">
    <source>
        <dbReference type="SAM" id="SignalP"/>
    </source>
</evidence>
<dbReference type="AlphaFoldDB" id="A0A8J2RZH5"/>
<comment type="caution">
    <text evidence="2">The sequence shown here is derived from an EMBL/GenBank/DDBJ whole genome shotgun (WGS) entry which is preliminary data.</text>
</comment>
<evidence type="ECO:0000313" key="2">
    <source>
        <dbReference type="EMBL" id="CAH0111862.1"/>
    </source>
</evidence>
<keyword evidence="1" id="KW-0732">Signal</keyword>
<evidence type="ECO:0000313" key="3">
    <source>
        <dbReference type="Proteomes" id="UP000789390"/>
    </source>
</evidence>
<dbReference type="OrthoDB" id="6377787at2759"/>